<sequence length="91" mass="9666">MSIARASANLGVAWNTASDAILAAGTELLSDNADRLEGVTTVGADEYVWRRTQAGDKYVTGIIDLTLTRTKIGAPRLLAVVEGRSKQAFKS</sequence>
<evidence type="ECO:0000313" key="2">
    <source>
        <dbReference type="Proteomes" id="UP000265962"/>
    </source>
</evidence>
<dbReference type="RefSeq" id="WP_182858505.1">
    <property type="nucleotide sequence ID" value="NZ_OMOH01000001.1"/>
</dbReference>
<proteinExistence type="predicted"/>
<organism evidence="1 2">
    <name type="scientific">Propionibacterium ruminifibrarum</name>
    <dbReference type="NCBI Taxonomy" id="1962131"/>
    <lineage>
        <taxon>Bacteria</taxon>
        <taxon>Bacillati</taxon>
        <taxon>Actinomycetota</taxon>
        <taxon>Actinomycetes</taxon>
        <taxon>Propionibacteriales</taxon>
        <taxon>Propionibacteriaceae</taxon>
        <taxon>Propionibacterium</taxon>
    </lineage>
</organism>
<name>A0A375HZG3_9ACTN</name>
<evidence type="ECO:0000313" key="1">
    <source>
        <dbReference type="EMBL" id="SPF67128.1"/>
    </source>
</evidence>
<protein>
    <recommendedName>
        <fullName evidence="3">Transposase</fullName>
    </recommendedName>
</protein>
<evidence type="ECO:0008006" key="3">
    <source>
        <dbReference type="Google" id="ProtNLM"/>
    </source>
</evidence>
<dbReference type="Proteomes" id="UP000265962">
    <property type="component" value="Unassembled WGS sequence"/>
</dbReference>
<keyword evidence="2" id="KW-1185">Reference proteome</keyword>
<reference evidence="2" key="1">
    <citation type="submission" date="2018-02" db="EMBL/GenBank/DDBJ databases">
        <authorList>
            <person name="Hornung B."/>
        </authorList>
    </citation>
    <scope>NUCLEOTIDE SEQUENCE [LARGE SCALE GENOMIC DNA]</scope>
</reference>
<dbReference type="EMBL" id="OMOH01000001">
    <property type="protein sequence ID" value="SPF67128.1"/>
    <property type="molecule type" value="Genomic_DNA"/>
</dbReference>
<dbReference type="AlphaFoldDB" id="A0A375HZG3"/>
<accession>A0A375HZG3</accession>
<gene>
    <name evidence="1" type="ORF">PROPJV5_0138</name>
</gene>